<proteinExistence type="predicted"/>
<dbReference type="Pfam" id="PF07506">
    <property type="entry name" value="RepB"/>
    <property type="match status" value="1"/>
</dbReference>
<gene>
    <name evidence="2" type="ORF">O7A60_30520</name>
</gene>
<organism evidence="2 3">
    <name type="scientific">Mesorhizobium salmacidum</name>
    <dbReference type="NCBI Taxonomy" id="3015171"/>
    <lineage>
        <taxon>Bacteria</taxon>
        <taxon>Pseudomonadati</taxon>
        <taxon>Pseudomonadota</taxon>
        <taxon>Alphaproteobacteria</taxon>
        <taxon>Hyphomicrobiales</taxon>
        <taxon>Phyllobacteriaceae</taxon>
        <taxon>Mesorhizobium</taxon>
    </lineage>
</organism>
<comment type="caution">
    <text evidence="2">The sequence shown here is derived from an EMBL/GenBank/DDBJ whole genome shotgun (WGS) entry which is preliminary data.</text>
</comment>
<reference evidence="2 3" key="1">
    <citation type="submission" date="2022-12" db="EMBL/GenBank/DDBJ databases">
        <authorList>
            <person name="Muema E."/>
        </authorList>
    </citation>
    <scope>NUCLEOTIDE SEQUENCE [LARGE SCALE GENOMIC DNA]</scope>
    <source>
        <strain evidence="3">1326</strain>
    </source>
</reference>
<protein>
    <recommendedName>
        <fullName evidence="1">RepB plasmid partition domain-containing protein</fullName>
    </recommendedName>
</protein>
<dbReference type="RefSeq" id="WP_337109378.1">
    <property type="nucleotide sequence ID" value="NZ_JAPYKS010000047.1"/>
</dbReference>
<dbReference type="Proteomes" id="UP001387293">
    <property type="component" value="Unassembled WGS sequence"/>
</dbReference>
<accession>A0ABU8L5V6</accession>
<sequence>MSSKYRITRDAAYRALLGSDQRHAQNIADDQPGSKQKLFAPTLLVAYEVVCRRKRDFIEEAEAAEQRLGRLVEAFRLTICDKRFRSLLVSEGLATIPKLLAERLQCTAFEPGAARHISGSLSKRSAGRQPISGICQDVLDFLQHCPVRVKIFGLLRHVLPTRQLEIARLMVAMERVTFTYAKILVAFTPYALLAPGFHPKMIANVSEDQLSTMTQELGRLCNEFLSTVERRGFLSLELLAAGRYFDQMMDNSRVVRYLAHNFPSQFEEFHELLASAANT</sequence>
<feature type="domain" description="RepB plasmid partition" evidence="1">
    <location>
        <begin position="83"/>
        <end position="269"/>
    </location>
</feature>
<keyword evidence="3" id="KW-1185">Reference proteome</keyword>
<name>A0ABU8L5V6_9HYPH</name>
<dbReference type="InterPro" id="IPR011111">
    <property type="entry name" value="Plasmid_RepB"/>
</dbReference>
<evidence type="ECO:0000313" key="3">
    <source>
        <dbReference type="Proteomes" id="UP001387293"/>
    </source>
</evidence>
<evidence type="ECO:0000313" key="2">
    <source>
        <dbReference type="EMBL" id="MEI9413047.1"/>
    </source>
</evidence>
<evidence type="ECO:0000259" key="1">
    <source>
        <dbReference type="Pfam" id="PF07506"/>
    </source>
</evidence>
<dbReference type="EMBL" id="JAPYKS010000047">
    <property type="protein sequence ID" value="MEI9413047.1"/>
    <property type="molecule type" value="Genomic_DNA"/>
</dbReference>